<evidence type="ECO:0000313" key="1">
    <source>
        <dbReference type="EMBL" id="KAG5385761.1"/>
    </source>
</evidence>
<reference evidence="1 2" key="1">
    <citation type="submission" date="2021-03" db="EMBL/GenBank/DDBJ databases">
        <authorList>
            <person name="King G.J."/>
            <person name="Bancroft I."/>
            <person name="Baten A."/>
            <person name="Bloomfield J."/>
            <person name="Borpatragohain P."/>
            <person name="He Z."/>
            <person name="Irish N."/>
            <person name="Irwin J."/>
            <person name="Liu K."/>
            <person name="Mauleon R.P."/>
            <person name="Moore J."/>
            <person name="Morris R."/>
            <person name="Ostergaard L."/>
            <person name="Wang B."/>
            <person name="Wells R."/>
        </authorList>
    </citation>
    <scope>NUCLEOTIDE SEQUENCE [LARGE SCALE GENOMIC DNA]</scope>
    <source>
        <strain evidence="1">R-o-18</strain>
        <tissue evidence="1">Leaf</tissue>
    </source>
</reference>
<accession>A0ABQ7LKL5</accession>
<keyword evidence="2" id="KW-1185">Reference proteome</keyword>
<gene>
    <name evidence="1" type="primary">A09g516060.1_BraROA</name>
    <name evidence="1" type="ORF">IGI04_037231</name>
</gene>
<comment type="caution">
    <text evidence="1">The sequence shown here is derived from an EMBL/GenBank/DDBJ whole genome shotgun (WGS) entry which is preliminary data.</text>
</comment>
<sequence>MFKYFFSFLQKPKDSYLNISSLYKSKSHFLVLSAKYLCKISLFDLFRITKRNPCFGRHFS</sequence>
<protein>
    <submittedName>
        <fullName evidence="1">Uncharacterized protein</fullName>
    </submittedName>
</protein>
<dbReference type="Proteomes" id="UP000823674">
    <property type="component" value="Chromosome A09"/>
</dbReference>
<organism evidence="1 2">
    <name type="scientific">Brassica rapa subsp. trilocularis</name>
    <dbReference type="NCBI Taxonomy" id="1813537"/>
    <lineage>
        <taxon>Eukaryota</taxon>
        <taxon>Viridiplantae</taxon>
        <taxon>Streptophyta</taxon>
        <taxon>Embryophyta</taxon>
        <taxon>Tracheophyta</taxon>
        <taxon>Spermatophyta</taxon>
        <taxon>Magnoliopsida</taxon>
        <taxon>eudicotyledons</taxon>
        <taxon>Gunneridae</taxon>
        <taxon>Pentapetalae</taxon>
        <taxon>rosids</taxon>
        <taxon>malvids</taxon>
        <taxon>Brassicales</taxon>
        <taxon>Brassicaceae</taxon>
        <taxon>Brassiceae</taxon>
        <taxon>Brassica</taxon>
    </lineage>
</organism>
<name>A0ABQ7LKL5_BRACM</name>
<dbReference type="EMBL" id="JADBGQ010000008">
    <property type="protein sequence ID" value="KAG5385761.1"/>
    <property type="molecule type" value="Genomic_DNA"/>
</dbReference>
<proteinExistence type="predicted"/>
<evidence type="ECO:0000313" key="2">
    <source>
        <dbReference type="Proteomes" id="UP000823674"/>
    </source>
</evidence>